<protein>
    <submittedName>
        <fullName evidence="2">DUF2884 family protein</fullName>
    </submittedName>
</protein>
<dbReference type="InterPro" id="IPR021307">
    <property type="entry name" value="DUF2884"/>
</dbReference>
<dbReference type="RefSeq" id="WP_064509464.1">
    <property type="nucleotide sequence ID" value="NZ_JAYFSN010000023.1"/>
</dbReference>
<dbReference type="OrthoDB" id="5949813at2"/>
<keyword evidence="5" id="KW-1185">Reference proteome</keyword>
<organism evidence="3 4">
    <name type="scientific">Xanthomonas floridensis</name>
    <dbReference type="NCBI Taxonomy" id="1843580"/>
    <lineage>
        <taxon>Bacteria</taxon>
        <taxon>Pseudomonadati</taxon>
        <taxon>Pseudomonadota</taxon>
        <taxon>Gammaproteobacteria</taxon>
        <taxon>Lysobacterales</taxon>
        <taxon>Lysobacteraceae</taxon>
        <taxon>Xanthomonas</taxon>
    </lineage>
</organism>
<dbReference type="EMBL" id="JAYFSO010000023">
    <property type="protein sequence ID" value="MEA5125485.1"/>
    <property type="molecule type" value="Genomic_DNA"/>
</dbReference>
<evidence type="ECO:0000256" key="1">
    <source>
        <dbReference type="SAM" id="SignalP"/>
    </source>
</evidence>
<dbReference type="EMBL" id="LXNG01000021">
    <property type="protein sequence ID" value="OAG67056.1"/>
    <property type="molecule type" value="Genomic_DNA"/>
</dbReference>
<proteinExistence type="predicted"/>
<dbReference type="Proteomes" id="UP000077659">
    <property type="component" value="Unassembled WGS sequence"/>
</dbReference>
<name>A0A1A9MB17_9XANT</name>
<reference evidence="2 5" key="2">
    <citation type="submission" date="2023-12" db="EMBL/GenBank/DDBJ databases">
        <title>Genome sequencing of Xanthomonas floridensis.</title>
        <authorList>
            <person name="Greer S."/>
            <person name="Harrison J."/>
            <person name="Grant M."/>
            <person name="Vicente J."/>
            <person name="Studholme D."/>
        </authorList>
    </citation>
    <scope>NUCLEOTIDE SEQUENCE [LARGE SCALE GENOMIC DNA]</scope>
    <source>
        <strain evidence="2 5">WHRI 8848</strain>
    </source>
</reference>
<evidence type="ECO:0000313" key="4">
    <source>
        <dbReference type="Proteomes" id="UP000077659"/>
    </source>
</evidence>
<reference evidence="3 4" key="1">
    <citation type="submission" date="2016-05" db="EMBL/GenBank/DDBJ databases">
        <title>Pathogenic, phenotypic and molecular characterisation of Xanthomonas nasturtii sp. nov. and Xanthomonas floridensis sp. nov., new species of Xanthomonas associated with watercress production in Florida.</title>
        <authorList>
            <person name="Vicente J.G."/>
            <person name="Rothwell S."/>
            <person name="Holub E.B."/>
            <person name="Studholme D.J."/>
        </authorList>
    </citation>
    <scope>NUCLEOTIDE SEQUENCE [LARGE SCALE GENOMIC DNA]</scope>
    <source>
        <strain evidence="3 4">WHRI 8848</strain>
    </source>
</reference>
<keyword evidence="1" id="KW-0732">Signal</keyword>
<evidence type="ECO:0000313" key="5">
    <source>
        <dbReference type="Proteomes" id="UP001303614"/>
    </source>
</evidence>
<sequence>MQSARRCVMLQSRPAATRMRLVLVPLVLLATCAAHAEPAAPTLASRQCAVSTSYDVLADSGGIWLRRKQGAPREIFFHGGELNVDRQPQPVSAADAQRLRELEQRTRALMPAVTSIAHSVVDITFDALGGVVHVLSGSARQQRKVERLRTGALAQVDASLGLGRWEQELFDARFQASVEHAAEDLAGSLTRSVMWTVMTGRAGQLERRGAQLDARLEQQMQQRSQALEAQARAVCVQAQALYVLQQSLDYRFGGEPLQMLELTPPAHHEDAPAAGTIVAAATQ</sequence>
<comment type="caution">
    <text evidence="3">The sequence shown here is derived from an EMBL/GenBank/DDBJ whole genome shotgun (WGS) entry which is preliminary data.</text>
</comment>
<dbReference type="AlphaFoldDB" id="A0A1A9MB17"/>
<accession>A0A1A9MB17</accession>
<feature type="chain" id="PRO_5008392889" evidence="1">
    <location>
        <begin position="37"/>
        <end position="283"/>
    </location>
</feature>
<dbReference type="Proteomes" id="UP001303614">
    <property type="component" value="Unassembled WGS sequence"/>
</dbReference>
<gene>
    <name evidence="3" type="ORF">A7D17_19485</name>
    <name evidence="2" type="ORF">VB146_16840</name>
</gene>
<evidence type="ECO:0000313" key="2">
    <source>
        <dbReference type="EMBL" id="MEA5125485.1"/>
    </source>
</evidence>
<evidence type="ECO:0000313" key="3">
    <source>
        <dbReference type="EMBL" id="OAG67056.1"/>
    </source>
</evidence>
<feature type="signal peptide" evidence="1">
    <location>
        <begin position="1"/>
        <end position="36"/>
    </location>
</feature>
<dbReference type="Pfam" id="PF11101">
    <property type="entry name" value="DUF2884"/>
    <property type="match status" value="1"/>
</dbReference>